<feature type="signal peptide" evidence="1">
    <location>
        <begin position="1"/>
        <end position="19"/>
    </location>
</feature>
<dbReference type="AlphaFoldDB" id="A0A975IYI1"/>
<evidence type="ECO:0000313" key="2">
    <source>
        <dbReference type="EMBL" id="QUE50416.1"/>
    </source>
</evidence>
<dbReference type="Proteomes" id="UP000676169">
    <property type="component" value="Chromosome"/>
</dbReference>
<sequence>MKSAFTLLCGLALTPLLSAQSLVNGTNYSDLFGPNGSNVTVNPANSLLLTVGGSATGPLGTYWDATANGGASILLGASESGARINLTGSSLQFGVVNTGLVGDLLNAGLTGLTVDWSSTATFDKVGSQLILQPNTTYRVSFLLDGSNGLLDSGVAVLPQFHVELLDGAGTNIGTASSGTLVDVVGLLGSGVPSGVATIDFTTGNTVNSNPASIRFSGSGIANVSVLGLGTTFATVSGLNISQVPEPSIFGLVGFSALALLRRKR</sequence>
<name>A0A975IYI1_9BACT</name>
<organism evidence="2 3">
    <name type="scientific">Luteolibacter ambystomatis</name>
    <dbReference type="NCBI Taxonomy" id="2824561"/>
    <lineage>
        <taxon>Bacteria</taxon>
        <taxon>Pseudomonadati</taxon>
        <taxon>Verrucomicrobiota</taxon>
        <taxon>Verrucomicrobiia</taxon>
        <taxon>Verrucomicrobiales</taxon>
        <taxon>Verrucomicrobiaceae</taxon>
        <taxon>Luteolibacter</taxon>
    </lineage>
</organism>
<reference evidence="2" key="1">
    <citation type="submission" date="2021-04" db="EMBL/GenBank/DDBJ databases">
        <title>Luteolibacter sp. 32A isolated from the skin of an Anderson's salamander (Ambystoma andersonii).</title>
        <authorList>
            <person name="Spergser J."/>
            <person name="Busse H.-J."/>
        </authorList>
    </citation>
    <scope>NUCLEOTIDE SEQUENCE</scope>
    <source>
        <strain evidence="2">32A</strain>
    </source>
</reference>
<accession>A0A975IYI1</accession>
<dbReference type="KEGG" id="lamb:KBB96_16295"/>
<feature type="chain" id="PRO_5037101872" description="PEP-CTERM sorting domain-containing protein" evidence="1">
    <location>
        <begin position="20"/>
        <end position="264"/>
    </location>
</feature>
<dbReference type="RefSeq" id="WP_211630556.1">
    <property type="nucleotide sequence ID" value="NZ_CP073100.1"/>
</dbReference>
<proteinExistence type="predicted"/>
<gene>
    <name evidence="2" type="ORF">KBB96_16295</name>
</gene>
<protein>
    <recommendedName>
        <fullName evidence="4">PEP-CTERM sorting domain-containing protein</fullName>
    </recommendedName>
</protein>
<evidence type="ECO:0000256" key="1">
    <source>
        <dbReference type="SAM" id="SignalP"/>
    </source>
</evidence>
<keyword evidence="3" id="KW-1185">Reference proteome</keyword>
<dbReference type="EMBL" id="CP073100">
    <property type="protein sequence ID" value="QUE50416.1"/>
    <property type="molecule type" value="Genomic_DNA"/>
</dbReference>
<keyword evidence="1" id="KW-0732">Signal</keyword>
<evidence type="ECO:0000313" key="3">
    <source>
        <dbReference type="Proteomes" id="UP000676169"/>
    </source>
</evidence>
<evidence type="ECO:0008006" key="4">
    <source>
        <dbReference type="Google" id="ProtNLM"/>
    </source>
</evidence>